<feature type="domain" description="MutL C-terminal dimerisation" evidence="6">
    <location>
        <begin position="862"/>
        <end position="1031"/>
    </location>
</feature>
<keyword evidence="4" id="KW-0175">Coiled coil</keyword>
<feature type="compositionally biased region" description="Polar residues" evidence="5">
    <location>
        <begin position="244"/>
        <end position="264"/>
    </location>
</feature>
<feature type="compositionally biased region" description="Polar residues" evidence="5">
    <location>
        <begin position="378"/>
        <end position="394"/>
    </location>
</feature>
<dbReference type="Gene3D" id="3.30.1540.20">
    <property type="entry name" value="MutL, C-terminal domain, dimerisation subdomain"/>
    <property type="match status" value="1"/>
</dbReference>
<dbReference type="CDD" id="cd03484">
    <property type="entry name" value="MutL_Trans_hPMS_2_like"/>
    <property type="match status" value="1"/>
</dbReference>
<feature type="region of interest" description="Disordered" evidence="5">
    <location>
        <begin position="241"/>
        <end position="278"/>
    </location>
</feature>
<dbReference type="Pfam" id="PF13589">
    <property type="entry name" value="HATPase_c_3"/>
    <property type="match status" value="1"/>
</dbReference>
<keyword evidence="2" id="KW-0227">DNA damage</keyword>
<evidence type="ECO:0000256" key="5">
    <source>
        <dbReference type="SAM" id="MobiDB-lite"/>
    </source>
</evidence>
<feature type="region of interest" description="Disordered" evidence="5">
    <location>
        <begin position="498"/>
        <end position="519"/>
    </location>
</feature>
<dbReference type="Gene3D" id="3.30.230.10">
    <property type="match status" value="1"/>
</dbReference>
<sequence>MATIKAIEGRSVHQIQSGQVIVDLQSVCKELVENSIDAGATAIEVRFKNNGLDSIEVQDNGAGIAPADYETIALKHYTSKLATYDDLSSLQTFGFRGEALSSLCALSHFHIVTARASDGPKGTKLEFEQSGKLKDTSVVAAKQGTTVVVDTLFYNLPVRRKELEKNIKREYNKVLQLLNAYACISVGIKFSVSNMMPKGKKTIAFSTNANPSTKENISNVYGAKTIAALIPLNLSFELDPSAQPGATQSAKNWSTQEDPGSSTVRIEGHVSRPVVGEGRQTPDRQMFFVNSRPCNLPQVAKAFNEVYKSFNITQSPFVFADIRLDTNAYDVNVSPDKRTIMLHNQTMLLENLKNALLELFEGQNQSVPQAQLLGKKPITSTFKPPTIQNRTSTRSIDEDQESETENMDSVPEAITRSANVASPLESPDTPGANTHPGFVKASLIERFASQDAQDGNIRSHQARKNSPFPEPWKTIEQKTVPVITKQHSVAEEALELSKTLDSRSLSPISETEQPASDVSIRLSQPPKAVQDFNARIASQQAHRAKLPAAPLRTSVEEETEPPISTVKQTTHKALSQSSIQNAFDRMRPMRTPVQQATITIGDATTVSTIGTSSQTLASRRERVYSPKFSLSGKPLNQTPKKSFRKGLTGFAAPGTQIESSEDEDAGGREDVQDSSMVDILAGSPSPHKRLPPKAFEAPRADDTMESSSTPLNPQIKTEDEPSESDMDVVQEDMEVRPDLEESDDEYIDETEKKAREEAKVAQMIAEAEEAAAQPTQVNLKRASKLFKATQKKYWTVHLERVVETDIETIRRQLRNIEPIGQSVPSNLNELNSLSPEAGPTQEDPEERLSLTVTKSDFSEMRIIGQFNLGFIIAVRPPTTTSPTSDLFIIDQHASDEKYNFERLSATTTLVSQRLVHPHPLELTAVEEEIILANQHALTANGFVVEMNTNPNNANDNNSQDEAGHRAKLTALPMSKEVTFSPTDLEELLALILDNPPSSSTSTSPHIPRPSKVRKLLASRACRSSVMIGKTLQPPRMREIVRHMGSMDKPWSCPHGRPTMRHLFGLEKWVGWKEGDGVLGVDGLPRETDWAAFLEGRGGG</sequence>
<dbReference type="GO" id="GO:0140664">
    <property type="term" value="F:ATP-dependent DNA damage sensor activity"/>
    <property type="evidence" value="ECO:0007669"/>
    <property type="project" value="InterPro"/>
</dbReference>
<dbReference type="SUPFAM" id="SSF54211">
    <property type="entry name" value="Ribosomal protein S5 domain 2-like"/>
    <property type="match status" value="1"/>
</dbReference>
<dbReference type="EMBL" id="FP929135">
    <property type="protein sequence ID" value="CBX99291.1"/>
    <property type="molecule type" value="Genomic_DNA"/>
</dbReference>
<dbReference type="OrthoDB" id="10263226at2759"/>
<feature type="compositionally biased region" description="Polar residues" evidence="5">
    <location>
        <begin position="705"/>
        <end position="715"/>
    </location>
</feature>
<dbReference type="FunCoup" id="E5A6P6">
    <property type="interactions" value="699"/>
</dbReference>
<keyword evidence="9" id="KW-1185">Reference proteome</keyword>
<dbReference type="PANTHER" id="PTHR10073:SF52">
    <property type="entry name" value="MISMATCH REPAIR ENDONUCLEASE PMS2"/>
    <property type="match status" value="1"/>
</dbReference>
<dbReference type="SUPFAM" id="SSF118116">
    <property type="entry name" value="DNA mismatch repair protein MutL"/>
    <property type="match status" value="1"/>
</dbReference>
<dbReference type="FunFam" id="3.30.565.10:FF:000014">
    <property type="entry name" value="Mismatch repair endonuclease pms1, putative"/>
    <property type="match status" value="1"/>
</dbReference>
<dbReference type="InParanoid" id="E5A6P6"/>
<dbReference type="OMA" id="MRPRRMP"/>
<dbReference type="NCBIfam" id="TIGR00585">
    <property type="entry name" value="mutl"/>
    <property type="match status" value="1"/>
</dbReference>
<protein>
    <recommendedName>
        <fullName evidence="3">DNA mismatch repair protein PMS1</fullName>
    </recommendedName>
</protein>
<dbReference type="PANTHER" id="PTHR10073">
    <property type="entry name" value="DNA MISMATCH REPAIR PROTEIN MLH, PMS, MUTL"/>
    <property type="match status" value="1"/>
</dbReference>
<dbReference type="RefSeq" id="XP_003842770.1">
    <property type="nucleotide sequence ID" value="XM_003842722.1"/>
</dbReference>
<feature type="domain" description="DNA mismatch repair protein S5" evidence="7">
    <location>
        <begin position="217"/>
        <end position="361"/>
    </location>
</feature>
<feature type="compositionally biased region" description="Polar residues" evidence="5">
    <location>
        <begin position="824"/>
        <end position="834"/>
    </location>
</feature>
<dbReference type="FunFam" id="3.30.1370.100:FF:000001">
    <property type="entry name" value="Mismatch repair endonuclease pms1, putative"/>
    <property type="match status" value="1"/>
</dbReference>
<evidence type="ECO:0000256" key="3">
    <source>
        <dbReference type="ARBA" id="ARBA00070941"/>
    </source>
</evidence>
<feature type="compositionally biased region" description="Polar residues" evidence="5">
    <location>
        <begin position="502"/>
        <end position="516"/>
    </location>
</feature>
<evidence type="ECO:0000259" key="7">
    <source>
        <dbReference type="SMART" id="SM01340"/>
    </source>
</evidence>
<evidence type="ECO:0000256" key="1">
    <source>
        <dbReference type="ARBA" id="ARBA00006082"/>
    </source>
</evidence>
<dbReference type="GO" id="GO:0030983">
    <property type="term" value="F:mismatched DNA binding"/>
    <property type="evidence" value="ECO:0007669"/>
    <property type="project" value="InterPro"/>
</dbReference>
<dbReference type="eggNOG" id="KOG1978">
    <property type="taxonomic scope" value="Eukaryota"/>
</dbReference>
<dbReference type="InterPro" id="IPR042121">
    <property type="entry name" value="MutL_C_regsub"/>
</dbReference>
<dbReference type="SMART" id="SM01340">
    <property type="entry name" value="DNA_mis_repair"/>
    <property type="match status" value="1"/>
</dbReference>
<feature type="region of interest" description="Disordered" evidence="5">
    <location>
        <begin position="824"/>
        <end position="846"/>
    </location>
</feature>
<dbReference type="FunFam" id="3.30.230.10:FF:000120">
    <property type="entry name" value="Mismatch repair endonuclease PMS2"/>
    <property type="match status" value="1"/>
</dbReference>
<feature type="region of interest" description="Disordered" evidence="5">
    <location>
        <begin position="627"/>
        <end position="727"/>
    </location>
</feature>
<dbReference type="GO" id="GO:0005524">
    <property type="term" value="F:ATP binding"/>
    <property type="evidence" value="ECO:0007669"/>
    <property type="project" value="InterPro"/>
</dbReference>
<feature type="coiled-coil region" evidence="4">
    <location>
        <begin position="739"/>
        <end position="773"/>
    </location>
</feature>
<dbReference type="Gene3D" id="3.30.565.10">
    <property type="entry name" value="Histidine kinase-like ATPase, C-terminal domain"/>
    <property type="match status" value="1"/>
</dbReference>
<dbReference type="GO" id="GO:0032389">
    <property type="term" value="C:MutLalpha complex"/>
    <property type="evidence" value="ECO:0007669"/>
    <property type="project" value="TreeGrafter"/>
</dbReference>
<dbReference type="SUPFAM" id="SSF55874">
    <property type="entry name" value="ATPase domain of HSP90 chaperone/DNA topoisomerase II/histidine kinase"/>
    <property type="match status" value="1"/>
</dbReference>
<name>E5A6P6_LEPMJ</name>
<dbReference type="InterPro" id="IPR014762">
    <property type="entry name" value="DNA_mismatch_repair_CS"/>
</dbReference>
<evidence type="ECO:0000313" key="9">
    <source>
        <dbReference type="Proteomes" id="UP000002668"/>
    </source>
</evidence>
<accession>E5A6P6</accession>
<proteinExistence type="inferred from homology"/>
<dbReference type="InterPro" id="IPR014790">
    <property type="entry name" value="MutL_C"/>
</dbReference>
<dbReference type="PROSITE" id="PS00058">
    <property type="entry name" value="DNA_MISMATCH_REPAIR_1"/>
    <property type="match status" value="1"/>
</dbReference>
<dbReference type="Proteomes" id="UP000002668">
    <property type="component" value="Genome"/>
</dbReference>
<dbReference type="InterPro" id="IPR038973">
    <property type="entry name" value="MutL/Mlh/Pms-like"/>
</dbReference>
<dbReference type="Pfam" id="PF08676">
    <property type="entry name" value="MutL_C"/>
    <property type="match status" value="1"/>
</dbReference>
<dbReference type="SMART" id="SM00853">
    <property type="entry name" value="MutL_C"/>
    <property type="match status" value="1"/>
</dbReference>
<dbReference type="InterPro" id="IPR013507">
    <property type="entry name" value="DNA_mismatch_S5_2-like"/>
</dbReference>
<evidence type="ECO:0000313" key="8">
    <source>
        <dbReference type="EMBL" id="CBX99291.1"/>
    </source>
</evidence>
<dbReference type="VEuPathDB" id="FungiDB:LEMA_P085300.1"/>
<dbReference type="InterPro" id="IPR037198">
    <property type="entry name" value="MutL_C_sf"/>
</dbReference>
<evidence type="ECO:0000256" key="2">
    <source>
        <dbReference type="ARBA" id="ARBA00022763"/>
    </source>
</evidence>
<dbReference type="InterPro" id="IPR036890">
    <property type="entry name" value="HATPase_C_sf"/>
</dbReference>
<feature type="region of interest" description="Disordered" evidence="5">
    <location>
        <begin position="377"/>
        <end position="410"/>
    </location>
</feature>
<dbReference type="Pfam" id="PF01119">
    <property type="entry name" value="DNA_mis_repair"/>
    <property type="match status" value="1"/>
</dbReference>
<dbReference type="InterPro" id="IPR020568">
    <property type="entry name" value="Ribosomal_Su5_D2-typ_SF"/>
</dbReference>
<evidence type="ECO:0000259" key="6">
    <source>
        <dbReference type="SMART" id="SM00853"/>
    </source>
</evidence>
<evidence type="ECO:0000256" key="4">
    <source>
        <dbReference type="SAM" id="Coils"/>
    </source>
</evidence>
<dbReference type="AlphaFoldDB" id="E5A6P6"/>
<dbReference type="Gene3D" id="3.30.1370.100">
    <property type="entry name" value="MutL, C-terminal domain, regulatory subdomain"/>
    <property type="match status" value="1"/>
</dbReference>
<dbReference type="HOGENOM" id="CLU_004131_0_0_1"/>
<dbReference type="CDD" id="cd16926">
    <property type="entry name" value="HATPase_MutL-MLH-PMS-like"/>
    <property type="match status" value="1"/>
</dbReference>
<dbReference type="GeneID" id="13288834"/>
<gene>
    <name evidence="8" type="ORF">LEMA_P085300.1</name>
</gene>
<dbReference type="STRING" id="985895.E5A6P6"/>
<dbReference type="GO" id="GO:0016887">
    <property type="term" value="F:ATP hydrolysis activity"/>
    <property type="evidence" value="ECO:0007669"/>
    <property type="project" value="InterPro"/>
</dbReference>
<dbReference type="InterPro" id="IPR042120">
    <property type="entry name" value="MutL_C_dimsub"/>
</dbReference>
<dbReference type="InterPro" id="IPR002099">
    <property type="entry name" value="MutL/Mlh/PMS"/>
</dbReference>
<comment type="similarity">
    <text evidence="1">Belongs to the DNA mismatch repair MutL/HexB family.</text>
</comment>
<dbReference type="GO" id="GO:0000710">
    <property type="term" value="P:meiotic mismatch repair"/>
    <property type="evidence" value="ECO:0007669"/>
    <property type="project" value="UniProtKB-ARBA"/>
</dbReference>
<organism evidence="8 9">
    <name type="scientific">Leptosphaeria maculans (strain JN3 / isolate v23.1.3 / race Av1-4-5-6-7-8)</name>
    <name type="common">Blackleg fungus</name>
    <name type="synonym">Phoma lingam</name>
    <dbReference type="NCBI Taxonomy" id="985895"/>
    <lineage>
        <taxon>Eukaryota</taxon>
        <taxon>Fungi</taxon>
        <taxon>Dikarya</taxon>
        <taxon>Ascomycota</taxon>
        <taxon>Pezizomycotina</taxon>
        <taxon>Dothideomycetes</taxon>
        <taxon>Pleosporomycetidae</taxon>
        <taxon>Pleosporales</taxon>
        <taxon>Pleosporineae</taxon>
        <taxon>Leptosphaeriaceae</taxon>
        <taxon>Plenodomus</taxon>
        <taxon>Plenodomus lingam/Leptosphaeria maculans species complex</taxon>
    </lineage>
</organism>
<reference evidence="9" key="1">
    <citation type="journal article" date="2011" name="Nat. Commun.">
        <title>Effector diversification within compartments of the Leptosphaeria maculans genome affected by Repeat-Induced Point mutations.</title>
        <authorList>
            <person name="Rouxel T."/>
            <person name="Grandaubert J."/>
            <person name="Hane J.K."/>
            <person name="Hoede C."/>
            <person name="van de Wouw A.P."/>
            <person name="Couloux A."/>
            <person name="Dominguez V."/>
            <person name="Anthouard V."/>
            <person name="Bally P."/>
            <person name="Bourras S."/>
            <person name="Cozijnsen A.J."/>
            <person name="Ciuffetti L.M."/>
            <person name="Degrave A."/>
            <person name="Dilmaghani A."/>
            <person name="Duret L."/>
            <person name="Fudal I."/>
            <person name="Goodwin S.B."/>
            <person name="Gout L."/>
            <person name="Glaser N."/>
            <person name="Linglin J."/>
            <person name="Kema G.H.J."/>
            <person name="Lapalu N."/>
            <person name="Lawrence C.B."/>
            <person name="May K."/>
            <person name="Meyer M."/>
            <person name="Ollivier B."/>
            <person name="Poulain J."/>
            <person name="Schoch C.L."/>
            <person name="Simon A."/>
            <person name="Spatafora J.W."/>
            <person name="Stachowiak A."/>
            <person name="Turgeon B.G."/>
            <person name="Tyler B.M."/>
            <person name="Vincent D."/>
            <person name="Weissenbach J."/>
            <person name="Amselem J."/>
            <person name="Quesneville H."/>
            <person name="Oliver R.P."/>
            <person name="Wincker P."/>
            <person name="Balesdent M.-H."/>
            <person name="Howlett B.J."/>
        </authorList>
    </citation>
    <scope>NUCLEOTIDE SEQUENCE [LARGE SCALE GENOMIC DNA]</scope>
    <source>
        <strain evidence="9">JN3 / isolate v23.1.3 / race Av1-4-5-6-7-8</strain>
    </source>
</reference>
<dbReference type="InterPro" id="IPR014721">
    <property type="entry name" value="Ribsml_uS5_D2-typ_fold_subgr"/>
</dbReference>